<dbReference type="CDD" id="cd01646">
    <property type="entry name" value="RT_Bac_retron_I"/>
    <property type="match status" value="1"/>
</dbReference>
<evidence type="ECO:0000313" key="2">
    <source>
        <dbReference type="EMBL" id="DAF93063.1"/>
    </source>
</evidence>
<sequence>MNSKERHEARYQRRKAKRLAKRMELARKHSNLNDVFSESALYESYKFCKAGTDWKAIVQRYGIFISTNLPDLIVECYTGSFTPRGFHCFDIKERGKLRHIKSITIEERVVQKSFVKNCITPVLRPYLIYDNGATLKGRGPHHQIKRVVKHLQDHYKKYGLKGWIYTFDFHDYFGSIPLHALVEAERSKLIFDHVMKYVETFIYAFGKIGLGLGSEISQISAVYYPNPIDHYVKDQMRVHGYDRYMDDGIIIHHSKKYLMKVIQGVKQIATKLGLSFSEKKCRLQKISKQFTFLKTRFRLTETGKVVKRVVNKTITRERRRLKKFRHLMDIGKMTFDQILNAYKSWKGSIKRRGMCYTSIMSLDKLFNELFIDPFINGYDYYNTNTPYYNFTHILSPHSICFYLP</sequence>
<evidence type="ECO:0000259" key="1">
    <source>
        <dbReference type="Pfam" id="PF00078"/>
    </source>
</evidence>
<proteinExistence type="predicted"/>
<dbReference type="InterPro" id="IPR000477">
    <property type="entry name" value="RT_dom"/>
</dbReference>
<reference evidence="2" key="1">
    <citation type="journal article" date="2021" name="Proc. Natl. Acad. Sci. U.S.A.">
        <title>A Catalog of Tens of Thousands of Viruses from Human Metagenomes Reveals Hidden Associations with Chronic Diseases.</title>
        <authorList>
            <person name="Tisza M.J."/>
            <person name="Buck C.B."/>
        </authorList>
    </citation>
    <scope>NUCLEOTIDE SEQUENCE</scope>
    <source>
        <strain evidence="2">CtcyQ27</strain>
    </source>
</reference>
<feature type="domain" description="Reverse transcriptase" evidence="1">
    <location>
        <begin position="92"/>
        <end position="293"/>
    </location>
</feature>
<dbReference type="Pfam" id="PF00078">
    <property type="entry name" value="RVT_1"/>
    <property type="match status" value="1"/>
</dbReference>
<dbReference type="EMBL" id="BK016080">
    <property type="protein sequence ID" value="DAF93063.1"/>
    <property type="molecule type" value="Genomic_DNA"/>
</dbReference>
<protein>
    <recommendedName>
        <fullName evidence="1">Reverse transcriptase domain-containing protein</fullName>
    </recommendedName>
</protein>
<name>A0A8S5UEZ1_9CAUD</name>
<organism evidence="2">
    <name type="scientific">Myoviridae sp. ctcyQ27</name>
    <dbReference type="NCBI Taxonomy" id="2825139"/>
    <lineage>
        <taxon>Viruses</taxon>
        <taxon>Duplodnaviria</taxon>
        <taxon>Heunggongvirae</taxon>
        <taxon>Uroviricota</taxon>
        <taxon>Caudoviricetes</taxon>
    </lineage>
</organism>
<dbReference type="SUPFAM" id="SSF56672">
    <property type="entry name" value="DNA/RNA polymerases"/>
    <property type="match status" value="1"/>
</dbReference>
<accession>A0A8S5UEZ1</accession>
<dbReference type="InterPro" id="IPR043502">
    <property type="entry name" value="DNA/RNA_pol_sf"/>
</dbReference>